<dbReference type="Pfam" id="PF02669">
    <property type="entry name" value="KdpC"/>
    <property type="match status" value="1"/>
</dbReference>
<evidence type="ECO:0000256" key="5">
    <source>
        <dbReference type="ARBA" id="ARBA00022741"/>
    </source>
</evidence>
<evidence type="ECO:0000313" key="13">
    <source>
        <dbReference type="Proteomes" id="UP000199309"/>
    </source>
</evidence>
<keyword evidence="7 11" id="KW-0630">Potassium</keyword>
<comment type="subunit">
    <text evidence="11">The system is composed of three essential subunits: KdpA, KdpB and KdpC.</text>
</comment>
<accession>A0A1G9ZM76</accession>
<dbReference type="GO" id="GO:0008556">
    <property type="term" value="F:P-type potassium transmembrane transporter activity"/>
    <property type="evidence" value="ECO:0007669"/>
    <property type="project" value="InterPro"/>
</dbReference>
<comment type="subcellular location">
    <subcellularLocation>
        <location evidence="11">Cell membrane</location>
        <topology evidence="11">Single-pass membrane protein</topology>
    </subcellularLocation>
</comment>
<dbReference type="RefSeq" id="WP_091652157.1">
    <property type="nucleotide sequence ID" value="NZ_FNHQ01000031.1"/>
</dbReference>
<evidence type="ECO:0000256" key="3">
    <source>
        <dbReference type="ARBA" id="ARBA00022538"/>
    </source>
</evidence>
<keyword evidence="3 11" id="KW-0633">Potassium transport</keyword>
<organism evidence="12 13">
    <name type="scientific">Megasphaera paucivorans</name>
    <dbReference type="NCBI Taxonomy" id="349095"/>
    <lineage>
        <taxon>Bacteria</taxon>
        <taxon>Bacillati</taxon>
        <taxon>Bacillota</taxon>
        <taxon>Negativicutes</taxon>
        <taxon>Veillonellales</taxon>
        <taxon>Veillonellaceae</taxon>
        <taxon>Megasphaera</taxon>
    </lineage>
</organism>
<dbReference type="PANTHER" id="PTHR30042:SF2">
    <property type="entry name" value="POTASSIUM-TRANSPORTING ATPASE KDPC SUBUNIT"/>
    <property type="match status" value="1"/>
</dbReference>
<dbReference type="InterPro" id="IPR003820">
    <property type="entry name" value="KdpC"/>
</dbReference>
<dbReference type="PIRSF" id="PIRSF001296">
    <property type="entry name" value="K_ATPase_KdpC"/>
    <property type="match status" value="1"/>
</dbReference>
<dbReference type="GO" id="GO:0005524">
    <property type="term" value="F:ATP binding"/>
    <property type="evidence" value="ECO:0007669"/>
    <property type="project" value="UniProtKB-UniRule"/>
</dbReference>
<evidence type="ECO:0000256" key="9">
    <source>
        <dbReference type="ARBA" id="ARBA00023065"/>
    </source>
</evidence>
<keyword evidence="13" id="KW-1185">Reference proteome</keyword>
<dbReference type="NCBIfam" id="TIGR00681">
    <property type="entry name" value="kdpC"/>
    <property type="match status" value="1"/>
</dbReference>
<keyword evidence="10 11" id="KW-0472">Membrane</keyword>
<evidence type="ECO:0000256" key="11">
    <source>
        <dbReference type="HAMAP-Rule" id="MF_00276"/>
    </source>
</evidence>
<keyword evidence="1 11" id="KW-0813">Transport</keyword>
<dbReference type="AlphaFoldDB" id="A0A1G9ZM76"/>
<dbReference type="PANTHER" id="PTHR30042">
    <property type="entry name" value="POTASSIUM-TRANSPORTING ATPASE C CHAIN"/>
    <property type="match status" value="1"/>
</dbReference>
<keyword evidence="9 11" id="KW-0406">Ion transport</keyword>
<evidence type="ECO:0000256" key="7">
    <source>
        <dbReference type="ARBA" id="ARBA00022958"/>
    </source>
</evidence>
<gene>
    <name evidence="11" type="primary">kdpC</name>
    <name evidence="12" type="ORF">SAMN05660299_02348</name>
</gene>
<proteinExistence type="inferred from homology"/>
<evidence type="ECO:0000256" key="6">
    <source>
        <dbReference type="ARBA" id="ARBA00022840"/>
    </source>
</evidence>
<sequence length="201" mass="21696">MNIVKQVLPNAVKMFFMMTLLCGILYTGFITAGAQLLFPYQANGSLIQMNERTYGSALIGQPYTDNGHMWGRIMQLDISTYKDVDGSPLLYAGPSNLSPAGTEFKKIVAQRVEKLRAADPDKKGTPVPVDLVTDSGSGLDPDISPAAAAYQVSRIAKARGISEIRVKNIIEKCTTGRTFGVLGEPTVNVLKVNLMLDGILS</sequence>
<evidence type="ECO:0000313" key="12">
    <source>
        <dbReference type="EMBL" id="SDN22121.1"/>
    </source>
</evidence>
<keyword evidence="5 11" id="KW-0547">Nucleotide-binding</keyword>
<protein>
    <recommendedName>
        <fullName evidence="11">Potassium-transporting ATPase KdpC subunit</fullName>
    </recommendedName>
    <alternativeName>
        <fullName evidence="11">ATP phosphohydrolase [potassium-transporting] C chain</fullName>
    </alternativeName>
    <alternativeName>
        <fullName evidence="11">Potassium-binding and translocating subunit C</fullName>
    </alternativeName>
    <alternativeName>
        <fullName evidence="11">Potassium-translocating ATPase C chain</fullName>
    </alternativeName>
</protein>
<dbReference type="NCBIfam" id="NF001454">
    <property type="entry name" value="PRK00315.1"/>
    <property type="match status" value="1"/>
</dbReference>
<evidence type="ECO:0000256" key="2">
    <source>
        <dbReference type="ARBA" id="ARBA00022475"/>
    </source>
</evidence>
<comment type="function">
    <text evidence="11">Part of the high-affinity ATP-driven potassium transport (or Kdp) system, which catalyzes the hydrolysis of ATP coupled with the electrogenic transport of potassium into the cytoplasm. This subunit acts as a catalytic chaperone that increases the ATP-binding affinity of the ATP-hydrolyzing subunit KdpB by the formation of a transient KdpB/KdpC/ATP ternary complex.</text>
</comment>
<dbReference type="GO" id="GO:0005886">
    <property type="term" value="C:plasma membrane"/>
    <property type="evidence" value="ECO:0007669"/>
    <property type="project" value="UniProtKB-SubCell"/>
</dbReference>
<keyword evidence="2 11" id="KW-1003">Cell membrane</keyword>
<dbReference type="STRING" id="349095.SAMN05660299_02348"/>
<evidence type="ECO:0000256" key="8">
    <source>
        <dbReference type="ARBA" id="ARBA00022989"/>
    </source>
</evidence>
<name>A0A1G9ZM76_9FIRM</name>
<evidence type="ECO:0000256" key="10">
    <source>
        <dbReference type="ARBA" id="ARBA00023136"/>
    </source>
</evidence>
<dbReference type="Proteomes" id="UP000199309">
    <property type="component" value="Unassembled WGS sequence"/>
</dbReference>
<keyword evidence="6 11" id="KW-0067">ATP-binding</keyword>
<keyword evidence="8 11" id="KW-1133">Transmembrane helix</keyword>
<dbReference type="EMBL" id="FNHQ01000031">
    <property type="protein sequence ID" value="SDN22121.1"/>
    <property type="molecule type" value="Genomic_DNA"/>
</dbReference>
<keyword evidence="4 11" id="KW-0812">Transmembrane</keyword>
<dbReference type="OrthoDB" id="9809491at2"/>
<evidence type="ECO:0000256" key="4">
    <source>
        <dbReference type="ARBA" id="ARBA00022692"/>
    </source>
</evidence>
<dbReference type="HAMAP" id="MF_00276">
    <property type="entry name" value="KdpC"/>
    <property type="match status" value="1"/>
</dbReference>
<evidence type="ECO:0000256" key="1">
    <source>
        <dbReference type="ARBA" id="ARBA00022448"/>
    </source>
</evidence>
<reference evidence="12 13" key="1">
    <citation type="submission" date="2016-10" db="EMBL/GenBank/DDBJ databases">
        <authorList>
            <person name="de Groot N.N."/>
        </authorList>
    </citation>
    <scope>NUCLEOTIDE SEQUENCE [LARGE SCALE GENOMIC DNA]</scope>
    <source>
        <strain evidence="12 13">DSM 16981</strain>
    </source>
</reference>
<comment type="similarity">
    <text evidence="11">Belongs to the KdpC family.</text>
</comment>